<dbReference type="Proteomes" id="UP000653454">
    <property type="component" value="Unassembled WGS sequence"/>
</dbReference>
<dbReference type="EMBL" id="CAJHNJ030000003">
    <property type="protein sequence ID" value="CAG9094192.1"/>
    <property type="molecule type" value="Genomic_DNA"/>
</dbReference>
<dbReference type="AlphaFoldDB" id="A0A8S4D8P7"/>
<organism evidence="2 3">
    <name type="scientific">Plutella xylostella</name>
    <name type="common">Diamondback moth</name>
    <name type="synonym">Plutella maculipennis</name>
    <dbReference type="NCBI Taxonomy" id="51655"/>
    <lineage>
        <taxon>Eukaryota</taxon>
        <taxon>Metazoa</taxon>
        <taxon>Ecdysozoa</taxon>
        <taxon>Arthropoda</taxon>
        <taxon>Hexapoda</taxon>
        <taxon>Insecta</taxon>
        <taxon>Pterygota</taxon>
        <taxon>Neoptera</taxon>
        <taxon>Endopterygota</taxon>
        <taxon>Lepidoptera</taxon>
        <taxon>Glossata</taxon>
        <taxon>Ditrysia</taxon>
        <taxon>Yponomeutoidea</taxon>
        <taxon>Plutellidae</taxon>
        <taxon>Plutella</taxon>
    </lineage>
</organism>
<evidence type="ECO:0000256" key="1">
    <source>
        <dbReference type="SAM" id="SignalP"/>
    </source>
</evidence>
<feature type="signal peptide" evidence="1">
    <location>
        <begin position="1"/>
        <end position="21"/>
    </location>
</feature>
<name>A0A8S4D8P7_PLUXY</name>
<protein>
    <submittedName>
        <fullName evidence="2">(diamondback moth) hypothetical protein</fullName>
    </submittedName>
</protein>
<keyword evidence="1" id="KW-0732">Signal</keyword>
<accession>A0A8S4D8P7</accession>
<proteinExistence type="predicted"/>
<sequence length="154" mass="16376">MSFKIVSGSAILLVCLSVVAAEGIPREFTLPGLVPCNHTETPGASCVDCSRLLICTRLGGIIVPCWLPGPHCNNGTCSTEPSDECKVTTTPSDSFANADSFVLSDSFVSANSFVRVADPAIESETFEQNEQPIEVLPYALPPIRVADNDDDSEQ</sequence>
<comment type="caution">
    <text evidence="2">The sequence shown here is derived from an EMBL/GenBank/DDBJ whole genome shotgun (WGS) entry which is preliminary data.</text>
</comment>
<evidence type="ECO:0000313" key="3">
    <source>
        <dbReference type="Proteomes" id="UP000653454"/>
    </source>
</evidence>
<keyword evidence="3" id="KW-1185">Reference proteome</keyword>
<gene>
    <name evidence="2" type="ORF">PLXY2_LOCUS1158</name>
</gene>
<reference evidence="2" key="1">
    <citation type="submission" date="2020-11" db="EMBL/GenBank/DDBJ databases">
        <authorList>
            <person name="Whiteford S."/>
        </authorList>
    </citation>
    <scope>NUCLEOTIDE SEQUENCE</scope>
</reference>
<evidence type="ECO:0000313" key="2">
    <source>
        <dbReference type="EMBL" id="CAG9094192.1"/>
    </source>
</evidence>
<feature type="chain" id="PRO_5035723087" evidence="1">
    <location>
        <begin position="22"/>
        <end position="154"/>
    </location>
</feature>